<dbReference type="AlphaFoldDB" id="A0A4D9DFG7"/>
<keyword evidence="12" id="KW-1185">Reference proteome</keyword>
<evidence type="ECO:0000256" key="6">
    <source>
        <dbReference type="ARBA" id="ARBA00022989"/>
    </source>
</evidence>
<dbReference type="PANTHER" id="PTHR48041">
    <property type="entry name" value="ABC TRANSPORTER G FAMILY MEMBER 28"/>
    <property type="match status" value="1"/>
</dbReference>
<dbReference type="PROSITE" id="PS50893">
    <property type="entry name" value="ABC_TRANSPORTER_2"/>
    <property type="match status" value="1"/>
</dbReference>
<feature type="transmembrane region" description="Helical" evidence="9">
    <location>
        <begin position="781"/>
        <end position="800"/>
    </location>
</feature>
<dbReference type="Gene3D" id="3.40.50.300">
    <property type="entry name" value="P-loop containing nucleotide triphosphate hydrolases"/>
    <property type="match status" value="1"/>
</dbReference>
<feature type="region of interest" description="Disordered" evidence="8">
    <location>
        <begin position="435"/>
        <end position="586"/>
    </location>
</feature>
<keyword evidence="3 9" id="KW-0812">Transmembrane</keyword>
<dbReference type="InterPro" id="IPR050352">
    <property type="entry name" value="ABCG_transporters"/>
</dbReference>
<comment type="caution">
    <text evidence="11">The sequence shown here is derived from an EMBL/GenBank/DDBJ whole genome shotgun (WGS) entry which is preliminary data.</text>
</comment>
<proteinExistence type="predicted"/>
<protein>
    <recommendedName>
        <fullName evidence="10">ABC transporter domain-containing protein</fullName>
    </recommendedName>
</protein>
<sequence>MEGCSETRIELGEYKDGFENRQDHRVWEERTLELPSTPSTREEDVGAGKHAAAEVEMENEKGGREREDAVSARSIRSQRWQRHAVTVWEGEGGGRRKGGNEGGRVTLEWTIEALKTSSSSSYLSSSFAPSASSASIWQYTRRAIKYPFQCLAAKENERFGLKKEAKGIDLEGGGIRKERSKRRLGTRTTLLQGIAGKTQSGEFTAVMGPSGAGKTSFLQCVSLRLRRFQGALRLNGRSPGPTYFTTAAFVEQDEMMFGFMTVREHLEYHALARMGGKHRHAEAKERVTEVVEQLGLTKAVHTVIGGSSPLFSVTGISGGERKRLNIATELLTYPSILLLDEPTSGLDSVIADSVITSLRDLAAVRGVIVLATLHSPSSDAARAFSNLLLLTPDGRQAFYGPMQEAVPFFAALGHTLPPACNPCDFFLELVSSATSPRPSFPASSSATPPTSPTTRRSPDASTFTTSFTTASSSSYSATSASPPPRQPGHEARRMEEKGEEEGGSGEGSSYLSGPTATVPSSPSLSTSSSSSSFTQSVPSPASPARRRLRRTREEEEVEEGWREGGRDGGKGGRASGREGGKRQGWEDDDAASTAFTLHLQKLVTAYRNSSLARSYAALLPSETSHTRCQGVTRDQATAHWRDLMGMLFAASVTLLFNAAIAHMVKFPLEGAVILREYTSGANAIGPYMAAKCLADIPYVLGPIIFSVALYWTAGLLSSWSTFWCFTAVAILMAQSAMSMGVALACFSLDPSIGLTLLPVLTAPMVMFSGLLYERASVPPALAWMSSFSIINHGFALMLSLEAPALPSGQGAIALDFVGVDDSPDALRVHFVALFLILSASYVVAYLGLSVRARYFSSL</sequence>
<dbReference type="Pfam" id="PF01061">
    <property type="entry name" value="ABC2_membrane"/>
    <property type="match status" value="1"/>
</dbReference>
<evidence type="ECO:0000256" key="8">
    <source>
        <dbReference type="SAM" id="MobiDB-lite"/>
    </source>
</evidence>
<dbReference type="PANTHER" id="PTHR48041:SF139">
    <property type="entry name" value="PROTEIN SCARLET"/>
    <property type="match status" value="1"/>
</dbReference>
<evidence type="ECO:0000256" key="9">
    <source>
        <dbReference type="SAM" id="Phobius"/>
    </source>
</evidence>
<feature type="compositionally biased region" description="Low complexity" evidence="8">
    <location>
        <begin position="507"/>
        <end position="539"/>
    </location>
</feature>
<evidence type="ECO:0000256" key="3">
    <source>
        <dbReference type="ARBA" id="ARBA00022692"/>
    </source>
</evidence>
<reference evidence="11 12" key="1">
    <citation type="submission" date="2019-01" db="EMBL/GenBank/DDBJ databases">
        <title>Nuclear Genome Assembly of the Microalgal Biofuel strain Nannochloropsis salina CCMP1776.</title>
        <authorList>
            <person name="Hovde B."/>
        </authorList>
    </citation>
    <scope>NUCLEOTIDE SEQUENCE [LARGE SCALE GENOMIC DNA]</scope>
    <source>
        <strain evidence="11 12">CCMP1776</strain>
    </source>
</reference>
<name>A0A4D9DFG7_9STRA</name>
<evidence type="ECO:0000256" key="5">
    <source>
        <dbReference type="ARBA" id="ARBA00022840"/>
    </source>
</evidence>
<dbReference type="InterPro" id="IPR017871">
    <property type="entry name" value="ABC_transporter-like_CS"/>
</dbReference>
<feature type="compositionally biased region" description="Basic and acidic residues" evidence="8">
    <location>
        <begin position="40"/>
        <end position="70"/>
    </location>
</feature>
<keyword evidence="5" id="KW-0067">ATP-binding</keyword>
<feature type="compositionally biased region" description="Basic and acidic residues" evidence="8">
    <location>
        <begin position="559"/>
        <end position="585"/>
    </location>
</feature>
<keyword evidence="2" id="KW-0813">Transport</keyword>
<feature type="transmembrane region" description="Helical" evidence="9">
    <location>
        <begin position="723"/>
        <end position="746"/>
    </location>
</feature>
<dbReference type="Pfam" id="PF19055">
    <property type="entry name" value="ABC2_membrane_7"/>
    <property type="match status" value="1"/>
</dbReference>
<keyword evidence="7 9" id="KW-0472">Membrane</keyword>
<dbReference type="InterPro" id="IPR027417">
    <property type="entry name" value="P-loop_NTPase"/>
</dbReference>
<dbReference type="GO" id="GO:0140359">
    <property type="term" value="F:ABC-type transporter activity"/>
    <property type="evidence" value="ECO:0007669"/>
    <property type="project" value="InterPro"/>
</dbReference>
<evidence type="ECO:0000256" key="2">
    <source>
        <dbReference type="ARBA" id="ARBA00022448"/>
    </source>
</evidence>
<evidence type="ECO:0000256" key="4">
    <source>
        <dbReference type="ARBA" id="ARBA00022741"/>
    </source>
</evidence>
<feature type="domain" description="ABC transporter" evidence="10">
    <location>
        <begin position="175"/>
        <end position="418"/>
    </location>
</feature>
<accession>A0A4D9DFG7</accession>
<evidence type="ECO:0000256" key="1">
    <source>
        <dbReference type="ARBA" id="ARBA00004141"/>
    </source>
</evidence>
<evidence type="ECO:0000313" key="12">
    <source>
        <dbReference type="Proteomes" id="UP000355283"/>
    </source>
</evidence>
<dbReference type="OrthoDB" id="9989122at2759"/>
<dbReference type="InterPro" id="IPR043926">
    <property type="entry name" value="ABCG_dom"/>
</dbReference>
<dbReference type="InterPro" id="IPR003593">
    <property type="entry name" value="AAA+_ATPase"/>
</dbReference>
<dbReference type="Pfam" id="PF00005">
    <property type="entry name" value="ABC_tran"/>
    <property type="match status" value="1"/>
</dbReference>
<keyword evidence="6 9" id="KW-1133">Transmembrane helix</keyword>
<keyword evidence="4" id="KW-0547">Nucleotide-binding</keyword>
<comment type="subcellular location">
    <subcellularLocation>
        <location evidence="1">Membrane</location>
        <topology evidence="1">Multi-pass membrane protein</topology>
    </subcellularLocation>
</comment>
<gene>
    <name evidence="11" type="ORF">NSK_001761</name>
</gene>
<feature type="transmembrane region" description="Helical" evidence="9">
    <location>
        <begin position="828"/>
        <end position="848"/>
    </location>
</feature>
<feature type="transmembrane region" description="Helical" evidence="9">
    <location>
        <begin position="696"/>
        <end position="716"/>
    </location>
</feature>
<dbReference type="Proteomes" id="UP000355283">
    <property type="component" value="Unassembled WGS sequence"/>
</dbReference>
<evidence type="ECO:0000313" key="11">
    <source>
        <dbReference type="EMBL" id="TFJ87429.1"/>
    </source>
</evidence>
<dbReference type="GO" id="GO:0016020">
    <property type="term" value="C:membrane"/>
    <property type="evidence" value="ECO:0007669"/>
    <property type="project" value="UniProtKB-SubCell"/>
</dbReference>
<dbReference type="GO" id="GO:0005524">
    <property type="term" value="F:ATP binding"/>
    <property type="evidence" value="ECO:0007669"/>
    <property type="project" value="UniProtKB-KW"/>
</dbReference>
<dbReference type="GO" id="GO:0016887">
    <property type="term" value="F:ATP hydrolysis activity"/>
    <property type="evidence" value="ECO:0007669"/>
    <property type="project" value="InterPro"/>
</dbReference>
<dbReference type="InterPro" id="IPR003439">
    <property type="entry name" value="ABC_transporter-like_ATP-bd"/>
</dbReference>
<evidence type="ECO:0000259" key="10">
    <source>
        <dbReference type="PROSITE" id="PS50893"/>
    </source>
</evidence>
<dbReference type="InterPro" id="IPR013525">
    <property type="entry name" value="ABC2_TM"/>
</dbReference>
<feature type="region of interest" description="Disordered" evidence="8">
    <location>
        <begin position="32"/>
        <end position="75"/>
    </location>
</feature>
<dbReference type="SUPFAM" id="SSF52540">
    <property type="entry name" value="P-loop containing nucleoside triphosphate hydrolases"/>
    <property type="match status" value="1"/>
</dbReference>
<dbReference type="EMBL" id="SDOX01000006">
    <property type="protein sequence ID" value="TFJ87429.1"/>
    <property type="molecule type" value="Genomic_DNA"/>
</dbReference>
<dbReference type="SMART" id="SM00382">
    <property type="entry name" value="AAA"/>
    <property type="match status" value="1"/>
</dbReference>
<organism evidence="11 12">
    <name type="scientific">Nannochloropsis salina CCMP1776</name>
    <dbReference type="NCBI Taxonomy" id="1027361"/>
    <lineage>
        <taxon>Eukaryota</taxon>
        <taxon>Sar</taxon>
        <taxon>Stramenopiles</taxon>
        <taxon>Ochrophyta</taxon>
        <taxon>Eustigmatophyceae</taxon>
        <taxon>Eustigmatales</taxon>
        <taxon>Monodopsidaceae</taxon>
        <taxon>Microchloropsis</taxon>
        <taxon>Microchloropsis salina</taxon>
    </lineage>
</organism>
<evidence type="ECO:0000256" key="7">
    <source>
        <dbReference type="ARBA" id="ARBA00023136"/>
    </source>
</evidence>
<dbReference type="PROSITE" id="PS00211">
    <property type="entry name" value="ABC_TRANSPORTER_1"/>
    <property type="match status" value="1"/>
</dbReference>
<feature type="transmembrane region" description="Helical" evidence="9">
    <location>
        <begin position="752"/>
        <end position="772"/>
    </location>
</feature>
<feature type="compositionally biased region" description="Basic and acidic residues" evidence="8">
    <location>
        <begin position="487"/>
        <end position="496"/>
    </location>
</feature>
<feature type="compositionally biased region" description="Low complexity" evidence="8">
    <location>
        <begin position="435"/>
        <end position="480"/>
    </location>
</feature>